<accession>A0A2N8ZAR4</accession>
<dbReference type="AlphaFoldDB" id="A0A2N8ZAR4"/>
<reference evidence="1 2" key="1">
    <citation type="submission" date="2017-10" db="EMBL/GenBank/DDBJ databases">
        <authorList>
            <person name="Banno H."/>
            <person name="Chua N.-H."/>
        </authorList>
    </citation>
    <scope>NUCLEOTIDE SEQUENCE [LARGE SCALE GENOMIC DNA]</scope>
    <source>
        <strain evidence="1">Vibrio tapetis CECT4600</strain>
    </source>
</reference>
<organism evidence="1 2">
    <name type="scientific">Vibrio tapetis subsp. tapetis</name>
    <dbReference type="NCBI Taxonomy" id="1671868"/>
    <lineage>
        <taxon>Bacteria</taxon>
        <taxon>Pseudomonadati</taxon>
        <taxon>Pseudomonadota</taxon>
        <taxon>Gammaproteobacteria</taxon>
        <taxon>Vibrionales</taxon>
        <taxon>Vibrionaceae</taxon>
        <taxon>Vibrio</taxon>
    </lineage>
</organism>
<sequence>MILKFVPNIREIFCVQRPFFTHNPLKITGEAVNSLIFKKSRMTKSAMQSDN</sequence>
<evidence type="ECO:0000313" key="2">
    <source>
        <dbReference type="Proteomes" id="UP000235828"/>
    </source>
</evidence>
<keyword evidence="2" id="KW-1185">Reference proteome</keyword>
<evidence type="ECO:0000313" key="1">
    <source>
        <dbReference type="EMBL" id="SON48967.1"/>
    </source>
</evidence>
<name>A0A2N8ZAR4_9VIBR</name>
<gene>
    <name evidence="1" type="ORF">VTAP4600_A0988</name>
</gene>
<dbReference type="EMBL" id="LT960611">
    <property type="protein sequence ID" value="SON48967.1"/>
    <property type="molecule type" value="Genomic_DNA"/>
</dbReference>
<dbReference type="KEGG" id="vta:A0988"/>
<protein>
    <submittedName>
        <fullName evidence="1">Uncharacterized protein</fullName>
    </submittedName>
</protein>
<proteinExistence type="predicted"/>
<dbReference type="Proteomes" id="UP000235828">
    <property type="component" value="Chromosome A"/>
</dbReference>